<dbReference type="SUPFAM" id="SSF56219">
    <property type="entry name" value="DNase I-like"/>
    <property type="match status" value="1"/>
</dbReference>
<evidence type="ECO:0000313" key="3">
    <source>
        <dbReference type="EMBL" id="KAL0923910.1"/>
    </source>
</evidence>
<keyword evidence="1" id="KW-0479">Metal-binding</keyword>
<dbReference type="EMBL" id="JANQDX010000005">
    <property type="protein sequence ID" value="KAL0923910.1"/>
    <property type="molecule type" value="Genomic_DNA"/>
</dbReference>
<sequence length="744" mass="83468">MDAAYLRRLVVMSTAVDLIRPPSALHDMFCPLLRQRLEMVRLQVYLMVREGGLLKQKTLVEIVGKGKNVVLDNGIALHKNCAPSMSFSSFRHLDNGVSSSDFKADSMNLLLDMNDYGEGVKSPHRLNPTFPDNLVIAMNSTLEKDFCPKEMEKDIEQSANLSKSLPTEDGKVGIAKIVKPYSKALQNGWSKKSNINVTNLDFGKNFTGEGSVVKIHSSKELKNTTKLRNSLVIKVFGENISFEVIVTCGDNGPNSVNFISPCLDWDGSSVLLRKQKLWKRSFPMVLGLDRWSPSFSPLSLKGIFAPIWIRMPNLPLHCWDEINVCRIASMVGKPYLIDGNMFQWSRMEFSRICVRLDLDSKLPMGVWVEGSAGRFYQTIEYEKIPNFCFSCGKIGHLKSQCPSLAGQSESLGKVTTSVLDERLVKETESEVGEYGPWIHVNFRRNKFKNQGCRFVWIRNSNTEKKDLAVPPGDANLASDVAVSSMDKEAISQVNLDIVSDVHPVQRTGGSVQDQGRIFVLGMDPKSSGISISDNKFSLLNVEIEEGEVLPDQPVSPKESNVICMKKDGWVELDGFGIVEELGRGRLSLYIKEFMKDNGVFFLGLMETKTFMVDKKEVDRLIGTVGLSGSILVLWRNDIAIFNVLEASQQVIIGDLNVLNKGTWRIATIYGSKDVYRRRNLWEKLEFFSLKDVPMVIGGHFNYLLDKDDKRGGKKFMFSLGPKEMKSFLSINDFHEVGSVGPRFT</sequence>
<keyword evidence="1" id="KW-0862">Zinc</keyword>
<feature type="domain" description="CCHC-type" evidence="2">
    <location>
        <begin position="388"/>
        <end position="403"/>
    </location>
</feature>
<dbReference type="PANTHER" id="PTHR31286:SF180">
    <property type="entry name" value="OS10G0362600 PROTEIN"/>
    <property type="match status" value="1"/>
</dbReference>
<proteinExistence type="predicted"/>
<gene>
    <name evidence="3" type="ORF">M5K25_004697</name>
</gene>
<dbReference type="Pfam" id="PF00098">
    <property type="entry name" value="zf-CCHC"/>
    <property type="match status" value="1"/>
</dbReference>
<organism evidence="3 4">
    <name type="scientific">Dendrobium thyrsiflorum</name>
    <name type="common">Pinecone-like raceme dendrobium</name>
    <name type="synonym">Orchid</name>
    <dbReference type="NCBI Taxonomy" id="117978"/>
    <lineage>
        <taxon>Eukaryota</taxon>
        <taxon>Viridiplantae</taxon>
        <taxon>Streptophyta</taxon>
        <taxon>Embryophyta</taxon>
        <taxon>Tracheophyta</taxon>
        <taxon>Spermatophyta</taxon>
        <taxon>Magnoliopsida</taxon>
        <taxon>Liliopsida</taxon>
        <taxon>Asparagales</taxon>
        <taxon>Orchidaceae</taxon>
        <taxon>Epidendroideae</taxon>
        <taxon>Malaxideae</taxon>
        <taxon>Dendrobiinae</taxon>
        <taxon>Dendrobium</taxon>
    </lineage>
</organism>
<dbReference type="AlphaFoldDB" id="A0ABD0VFT6"/>
<evidence type="ECO:0000313" key="4">
    <source>
        <dbReference type="Proteomes" id="UP001552299"/>
    </source>
</evidence>
<keyword evidence="1" id="KW-0863">Zinc-finger</keyword>
<dbReference type="InterPro" id="IPR001878">
    <property type="entry name" value="Znf_CCHC"/>
</dbReference>
<dbReference type="SUPFAM" id="SSF57756">
    <property type="entry name" value="Retrovirus zinc finger-like domains"/>
    <property type="match status" value="1"/>
</dbReference>
<accession>A0ABD0VFT6</accession>
<dbReference type="Proteomes" id="UP001552299">
    <property type="component" value="Unassembled WGS sequence"/>
</dbReference>
<evidence type="ECO:0000259" key="2">
    <source>
        <dbReference type="PROSITE" id="PS50158"/>
    </source>
</evidence>
<dbReference type="InterPro" id="IPR040256">
    <property type="entry name" value="At4g02000-like"/>
</dbReference>
<evidence type="ECO:0000256" key="1">
    <source>
        <dbReference type="PROSITE-ProRule" id="PRU00047"/>
    </source>
</evidence>
<dbReference type="PROSITE" id="PS50158">
    <property type="entry name" value="ZF_CCHC"/>
    <property type="match status" value="1"/>
</dbReference>
<keyword evidence="4" id="KW-1185">Reference proteome</keyword>
<dbReference type="InterPro" id="IPR036691">
    <property type="entry name" value="Endo/exonu/phosph_ase_sf"/>
</dbReference>
<protein>
    <recommendedName>
        <fullName evidence="2">CCHC-type domain-containing protein</fullName>
    </recommendedName>
</protein>
<comment type="caution">
    <text evidence="3">The sequence shown here is derived from an EMBL/GenBank/DDBJ whole genome shotgun (WGS) entry which is preliminary data.</text>
</comment>
<name>A0ABD0VFT6_DENTH</name>
<reference evidence="3 4" key="1">
    <citation type="journal article" date="2024" name="Plant Biotechnol. J.">
        <title>Dendrobium thyrsiflorum genome and its molecular insights into genes involved in important horticultural traits.</title>
        <authorList>
            <person name="Chen B."/>
            <person name="Wang J.Y."/>
            <person name="Zheng P.J."/>
            <person name="Li K.L."/>
            <person name="Liang Y.M."/>
            <person name="Chen X.F."/>
            <person name="Zhang C."/>
            <person name="Zhao X."/>
            <person name="He X."/>
            <person name="Zhang G.Q."/>
            <person name="Liu Z.J."/>
            <person name="Xu Q."/>
        </authorList>
    </citation>
    <scope>NUCLEOTIDE SEQUENCE [LARGE SCALE GENOMIC DNA]</scope>
    <source>
        <strain evidence="3">GZMU011</strain>
    </source>
</reference>
<dbReference type="PANTHER" id="PTHR31286">
    <property type="entry name" value="GLYCINE-RICH CELL WALL STRUCTURAL PROTEIN 1.8-LIKE"/>
    <property type="match status" value="1"/>
</dbReference>
<dbReference type="GO" id="GO:0008270">
    <property type="term" value="F:zinc ion binding"/>
    <property type="evidence" value="ECO:0007669"/>
    <property type="project" value="UniProtKB-KW"/>
</dbReference>
<dbReference type="InterPro" id="IPR036875">
    <property type="entry name" value="Znf_CCHC_sf"/>
</dbReference>
<dbReference type="SMART" id="SM00343">
    <property type="entry name" value="ZnF_C2HC"/>
    <property type="match status" value="1"/>
</dbReference>